<dbReference type="GO" id="GO:0022627">
    <property type="term" value="C:cytosolic small ribosomal subunit"/>
    <property type="evidence" value="ECO:0007669"/>
    <property type="project" value="TreeGrafter"/>
</dbReference>
<keyword evidence="3 7" id="KW-0862">Zinc</keyword>
<evidence type="ECO:0000256" key="5">
    <source>
        <dbReference type="ARBA" id="ARBA00022980"/>
    </source>
</evidence>
<dbReference type="Proteomes" id="UP000290527">
    <property type="component" value="Unassembled WGS sequence"/>
</dbReference>
<gene>
    <name evidence="7" type="primary">rps14</name>
    <name evidence="8" type="ORF">MHHB_P0199</name>
</gene>
<comment type="similarity">
    <text evidence="7">Belongs to the universal ribosomal protein uS14 family. Zinc-binding uS14 subfamily.</text>
</comment>
<name>A0A401HNY6_9EURY</name>
<keyword evidence="1 7" id="KW-0479">Metal-binding</keyword>
<dbReference type="FunFam" id="4.10.830.10:FF:000002">
    <property type="entry name" value="40S ribosomal protein S29"/>
    <property type="match status" value="1"/>
</dbReference>
<dbReference type="AlphaFoldDB" id="A0A401HNY6"/>
<dbReference type="NCBIfam" id="NF004424">
    <property type="entry name" value="PRK05766.1"/>
    <property type="match status" value="1"/>
</dbReference>
<dbReference type="Gene3D" id="4.10.830.10">
    <property type="entry name" value="30s Ribosomal Protein S14, Chain N"/>
    <property type="match status" value="1"/>
</dbReference>
<dbReference type="PANTHER" id="PTHR12010:SF2">
    <property type="entry name" value="40S RIBOSOMAL PROTEIN S29"/>
    <property type="match status" value="1"/>
</dbReference>
<dbReference type="InterPro" id="IPR043140">
    <property type="entry name" value="Ribosomal_uS14_sf"/>
</dbReference>
<sequence length="51" mass="6021">MAKVQEKKRSSHRVCRRCGREGRGIIRKYGLNLCRQCFRELAPKLGFKKLD</sequence>
<evidence type="ECO:0000256" key="2">
    <source>
        <dbReference type="ARBA" id="ARBA00022730"/>
    </source>
</evidence>
<dbReference type="PANTHER" id="PTHR12010">
    <property type="entry name" value="40S RIBOSOMAL PROTEIN S29"/>
    <property type="match status" value="1"/>
</dbReference>
<dbReference type="InterPro" id="IPR039744">
    <property type="entry name" value="RIbosomal_uS14_euk_arc"/>
</dbReference>
<organism evidence="8 9">
    <name type="scientific">Methanofervidicoccus abyssi</name>
    <dbReference type="NCBI Taxonomy" id="2082189"/>
    <lineage>
        <taxon>Archaea</taxon>
        <taxon>Methanobacteriati</taxon>
        <taxon>Methanobacteriota</taxon>
        <taxon>Methanomada group</taxon>
        <taxon>Methanococci</taxon>
        <taxon>Methanococcales</taxon>
        <taxon>Methanofervidicoccus</taxon>
    </lineage>
</organism>
<dbReference type="PROSITE" id="PS00527">
    <property type="entry name" value="RIBOSOMAL_S14"/>
    <property type="match status" value="1"/>
</dbReference>
<comment type="subunit">
    <text evidence="7">Part of the 30S ribosomal subunit.</text>
</comment>
<feature type="binding site" evidence="7">
    <location>
        <position position="18"/>
    </location>
    <ligand>
        <name>Zn(2+)</name>
        <dbReference type="ChEBI" id="CHEBI:29105"/>
    </ligand>
</feature>
<feature type="binding site" evidence="7">
    <location>
        <position position="15"/>
    </location>
    <ligand>
        <name>Zn(2+)</name>
        <dbReference type="ChEBI" id="CHEBI:29105"/>
    </ligand>
</feature>
<evidence type="ECO:0000256" key="6">
    <source>
        <dbReference type="ARBA" id="ARBA00023274"/>
    </source>
</evidence>
<accession>A0A401HNY6</accession>
<comment type="cofactor">
    <cofactor evidence="7">
        <name>Zn(2+)</name>
        <dbReference type="ChEBI" id="CHEBI:29105"/>
    </cofactor>
    <text evidence="7">Binds 1 zinc ion per subunit.</text>
</comment>
<reference evidence="8 9" key="1">
    <citation type="journal article" date="2019" name="Int. J. Syst. Evol. Microbiol.">
        <title>Methanofervidicoccus abyssi gen. nov., sp. nov., a hydrogenotrophic methanogen, isolated from a hydrothermal vent chimney in the Mid-Cayman Spreading Center, the Caribbean Sea.</title>
        <authorList>
            <person name="Sakai S."/>
            <person name="Takaki Y."/>
            <person name="Miyazaki M."/>
            <person name="Ogawara M."/>
            <person name="Yanagawa K."/>
            <person name="Miyazaki J."/>
            <person name="Takai K."/>
        </authorList>
    </citation>
    <scope>NUCLEOTIDE SEQUENCE [LARGE SCALE GENOMIC DNA]</scope>
    <source>
        <strain evidence="8 9">HHB</strain>
    </source>
</reference>
<dbReference type="HAMAP" id="MF_01364_A">
    <property type="entry name" value="Ribosomal_uS14_2_A"/>
    <property type="match status" value="1"/>
</dbReference>
<dbReference type="InterPro" id="IPR018271">
    <property type="entry name" value="Ribosomal_uS14_CS"/>
</dbReference>
<dbReference type="GO" id="GO:0008270">
    <property type="term" value="F:zinc ion binding"/>
    <property type="evidence" value="ECO:0007669"/>
    <property type="project" value="UniProtKB-UniRule"/>
</dbReference>
<keyword evidence="4 7" id="KW-0694">RNA-binding</keyword>
<dbReference type="GO" id="GO:0019843">
    <property type="term" value="F:rRNA binding"/>
    <property type="evidence" value="ECO:0007669"/>
    <property type="project" value="UniProtKB-UniRule"/>
</dbReference>
<dbReference type="Pfam" id="PF00253">
    <property type="entry name" value="Ribosomal_S14"/>
    <property type="match status" value="1"/>
</dbReference>
<feature type="binding site" evidence="7">
    <location>
        <position position="37"/>
    </location>
    <ligand>
        <name>Zn(2+)</name>
        <dbReference type="ChEBI" id="CHEBI:29105"/>
    </ligand>
</feature>
<evidence type="ECO:0000256" key="7">
    <source>
        <dbReference type="HAMAP-Rule" id="MF_01364"/>
    </source>
</evidence>
<dbReference type="GO" id="GO:0003735">
    <property type="term" value="F:structural constituent of ribosome"/>
    <property type="evidence" value="ECO:0007669"/>
    <property type="project" value="InterPro"/>
</dbReference>
<protein>
    <recommendedName>
        <fullName evidence="7">Small ribosomal subunit protein uS14</fullName>
    </recommendedName>
</protein>
<dbReference type="GO" id="GO:0002181">
    <property type="term" value="P:cytoplasmic translation"/>
    <property type="evidence" value="ECO:0007669"/>
    <property type="project" value="TreeGrafter"/>
</dbReference>
<dbReference type="InterPro" id="IPR023676">
    <property type="entry name" value="Ribosomal_uS14_arc"/>
</dbReference>
<evidence type="ECO:0000313" key="9">
    <source>
        <dbReference type="Proteomes" id="UP000290527"/>
    </source>
</evidence>
<comment type="function">
    <text evidence="7">Binds 16S rRNA, required for the assembly of 30S particles.</text>
</comment>
<comment type="caution">
    <text evidence="8">The sequence shown here is derived from an EMBL/GenBank/DDBJ whole genome shotgun (WGS) entry which is preliminary data.</text>
</comment>
<keyword evidence="9" id="KW-1185">Reference proteome</keyword>
<dbReference type="EMBL" id="BFAX01000001">
    <property type="protein sequence ID" value="GBF35974.1"/>
    <property type="molecule type" value="Genomic_DNA"/>
</dbReference>
<evidence type="ECO:0000256" key="4">
    <source>
        <dbReference type="ARBA" id="ARBA00022884"/>
    </source>
</evidence>
<evidence type="ECO:0000256" key="1">
    <source>
        <dbReference type="ARBA" id="ARBA00022723"/>
    </source>
</evidence>
<keyword evidence="6 7" id="KW-0687">Ribonucleoprotein</keyword>
<keyword evidence="2 7" id="KW-0699">rRNA-binding</keyword>
<feature type="binding site" evidence="7">
    <location>
        <position position="34"/>
    </location>
    <ligand>
        <name>Zn(2+)</name>
        <dbReference type="ChEBI" id="CHEBI:29105"/>
    </ligand>
</feature>
<proteinExistence type="inferred from homology"/>
<evidence type="ECO:0000256" key="3">
    <source>
        <dbReference type="ARBA" id="ARBA00022833"/>
    </source>
</evidence>
<dbReference type="RefSeq" id="WP_131006758.1">
    <property type="nucleotide sequence ID" value="NZ_BFAX01000001.1"/>
</dbReference>
<dbReference type="InterPro" id="IPR001209">
    <property type="entry name" value="Ribosomal_uS14"/>
</dbReference>
<evidence type="ECO:0000313" key="8">
    <source>
        <dbReference type="EMBL" id="GBF35974.1"/>
    </source>
</evidence>
<keyword evidence="5 7" id="KW-0689">Ribosomal protein</keyword>